<accession>A0ABR0R4J5</accession>
<comment type="caution">
    <text evidence="2">The sequence shown here is derived from an EMBL/GenBank/DDBJ whole genome shotgun (WGS) entry which is preliminary data.</text>
</comment>
<dbReference type="EMBL" id="JARKNE010000001">
    <property type="protein sequence ID" value="KAK5846138.1"/>
    <property type="molecule type" value="Genomic_DNA"/>
</dbReference>
<sequence>MEADLTDLNLDDLEDYPVARQEEDDVGEEEVELGLDLSKSGDKEGDNGYE</sequence>
<dbReference type="Proteomes" id="UP001358586">
    <property type="component" value="Chromosome 1"/>
</dbReference>
<evidence type="ECO:0000256" key="1">
    <source>
        <dbReference type="SAM" id="MobiDB-lite"/>
    </source>
</evidence>
<evidence type="ECO:0000313" key="3">
    <source>
        <dbReference type="Proteomes" id="UP001358586"/>
    </source>
</evidence>
<name>A0ABR0R4J5_GOSAR</name>
<gene>
    <name evidence="2" type="ORF">PVK06_002409</name>
</gene>
<feature type="region of interest" description="Disordered" evidence="1">
    <location>
        <begin position="1"/>
        <end position="50"/>
    </location>
</feature>
<protein>
    <submittedName>
        <fullName evidence="2">Uncharacterized protein</fullName>
    </submittedName>
</protein>
<reference evidence="2 3" key="1">
    <citation type="submission" date="2023-03" db="EMBL/GenBank/DDBJ databases">
        <title>WGS of Gossypium arboreum.</title>
        <authorList>
            <person name="Yu D."/>
        </authorList>
    </citation>
    <scope>NUCLEOTIDE SEQUENCE [LARGE SCALE GENOMIC DNA]</scope>
    <source>
        <tissue evidence="2">Leaf</tissue>
    </source>
</reference>
<organism evidence="2 3">
    <name type="scientific">Gossypium arboreum</name>
    <name type="common">Tree cotton</name>
    <name type="synonym">Gossypium nanking</name>
    <dbReference type="NCBI Taxonomy" id="29729"/>
    <lineage>
        <taxon>Eukaryota</taxon>
        <taxon>Viridiplantae</taxon>
        <taxon>Streptophyta</taxon>
        <taxon>Embryophyta</taxon>
        <taxon>Tracheophyta</taxon>
        <taxon>Spermatophyta</taxon>
        <taxon>Magnoliopsida</taxon>
        <taxon>eudicotyledons</taxon>
        <taxon>Gunneridae</taxon>
        <taxon>Pentapetalae</taxon>
        <taxon>rosids</taxon>
        <taxon>malvids</taxon>
        <taxon>Malvales</taxon>
        <taxon>Malvaceae</taxon>
        <taxon>Malvoideae</taxon>
        <taxon>Gossypium</taxon>
    </lineage>
</organism>
<evidence type="ECO:0000313" key="2">
    <source>
        <dbReference type="EMBL" id="KAK5846138.1"/>
    </source>
</evidence>
<proteinExistence type="predicted"/>
<feature type="compositionally biased region" description="Acidic residues" evidence="1">
    <location>
        <begin position="1"/>
        <end position="15"/>
    </location>
</feature>
<feature type="compositionally biased region" description="Acidic residues" evidence="1">
    <location>
        <begin position="22"/>
        <end position="33"/>
    </location>
</feature>
<keyword evidence="3" id="KW-1185">Reference proteome</keyword>
<feature type="compositionally biased region" description="Basic and acidic residues" evidence="1">
    <location>
        <begin position="39"/>
        <end position="50"/>
    </location>
</feature>